<dbReference type="AlphaFoldDB" id="R4UNG3"/>
<dbReference type="PIRSF" id="PIRSF034247">
    <property type="entry name" value="RCAS1"/>
    <property type="match status" value="1"/>
</dbReference>
<accession>R4UNG3</accession>
<feature type="compositionally biased region" description="Basic and acidic residues" evidence="1">
    <location>
        <begin position="193"/>
        <end position="205"/>
    </location>
</feature>
<organism evidence="3">
    <name type="scientific">Coptotermes formosanus</name>
    <name type="common">Formosan subterranean termite</name>
    <dbReference type="NCBI Taxonomy" id="36987"/>
    <lineage>
        <taxon>Eukaryota</taxon>
        <taxon>Metazoa</taxon>
        <taxon>Ecdysozoa</taxon>
        <taxon>Arthropoda</taxon>
        <taxon>Hexapoda</taxon>
        <taxon>Insecta</taxon>
        <taxon>Pterygota</taxon>
        <taxon>Neoptera</taxon>
        <taxon>Polyneoptera</taxon>
        <taxon>Dictyoptera</taxon>
        <taxon>Blattodea</taxon>
        <taxon>Blattoidea</taxon>
        <taxon>Termitoidae</taxon>
        <taxon>Rhinotermitidae</taxon>
        <taxon>Coptotermes</taxon>
    </lineage>
</organism>
<proteinExistence type="evidence at transcript level"/>
<evidence type="ECO:0000313" key="3">
    <source>
        <dbReference type="EMBL" id="AGM32705.1"/>
    </source>
</evidence>
<feature type="chain" id="PRO_5004371401" description="Receptor-binding cancer antigen expressed on SiSo cells" evidence="2">
    <location>
        <begin position="29"/>
        <end position="217"/>
    </location>
</feature>
<evidence type="ECO:0000256" key="2">
    <source>
        <dbReference type="SAM" id="SignalP"/>
    </source>
</evidence>
<feature type="region of interest" description="Disordered" evidence="1">
    <location>
        <begin position="153"/>
        <end position="176"/>
    </location>
</feature>
<dbReference type="PANTHER" id="PTHR15208:SF2">
    <property type="entry name" value="RECEPTOR-BINDING CANCER ANTIGEN EXPRESSED ON SISO CELLS"/>
    <property type="match status" value="1"/>
</dbReference>
<feature type="signal peptide" evidence="2">
    <location>
        <begin position="1"/>
        <end position="28"/>
    </location>
</feature>
<evidence type="ECO:0000256" key="1">
    <source>
        <dbReference type="SAM" id="MobiDB-lite"/>
    </source>
</evidence>
<name>R4UNG3_COPFO</name>
<dbReference type="GO" id="GO:0030141">
    <property type="term" value="C:secretory granule"/>
    <property type="evidence" value="ECO:0007669"/>
    <property type="project" value="TreeGrafter"/>
</dbReference>
<reference evidence="3" key="1">
    <citation type="submission" date="2013-03" db="EMBL/GenBank/DDBJ databases">
        <title>Immune-Related transcriptome of Coptotermes formosanus Shiraki workers: the defense mechanism.</title>
        <authorList>
            <person name="Hussain A."/>
            <person name="Li Y.F."/>
            <person name="Wen S.Y."/>
        </authorList>
    </citation>
    <scope>NUCLEOTIDE SEQUENCE</scope>
</reference>
<sequence>MVMAISFMVNRLKALFLLLLGVVKRALCCFRRRRRASGDPIPLTAVGVVPNNVTSIEGSDLQSWNSWDDSPVSVITERTQNAIQQQIDLYRQQATRHASESEEPQPDFFEDMTPQITKQTKIILKPKDMETPTWNDPVSSGLTLTMDPVSFTSPDLGTWEDTPGWEDQAQEDWDPDMILKEKRRLERQRRLLEQQQKRQEREQLKVSRPVALGAKLS</sequence>
<protein>
    <recommendedName>
        <fullName evidence="4">Receptor-binding cancer antigen expressed on SiSo cells</fullName>
    </recommendedName>
</protein>
<dbReference type="PANTHER" id="PTHR15208">
    <property type="entry name" value="RECEPTOR-BINDING CANCER ANTIGEN EXPRESSED ON SISO CELLS CANCER ASSOCIATED SURFACE ANTIGEN RCAS1 ESTROGEN RECEPTOR-BINDING FRAGMENT- ASSOCIATED GENE 9 PROTEIN"/>
    <property type="match status" value="1"/>
</dbReference>
<keyword evidence="2" id="KW-0732">Signal</keyword>
<evidence type="ECO:0008006" key="4">
    <source>
        <dbReference type="Google" id="ProtNLM"/>
    </source>
</evidence>
<feature type="region of interest" description="Disordered" evidence="1">
    <location>
        <begin position="193"/>
        <end position="217"/>
    </location>
</feature>
<dbReference type="EMBL" id="KC740881">
    <property type="protein sequence ID" value="AGM32705.1"/>
    <property type="molecule type" value="mRNA"/>
</dbReference>
<dbReference type="InterPro" id="IPR017025">
    <property type="entry name" value="Cancer-assoc_antigen_RCAS1"/>
</dbReference>